<accession>I3W381</accession>
<dbReference type="EMBL" id="JQ418538">
    <property type="protein sequence ID" value="AFK90058.1"/>
    <property type="molecule type" value="Genomic_DNA"/>
</dbReference>
<sequence length="38" mass="4621">MRRVWDFDVKEQAYRNMPARKNSVFTGIAVFYEKWHSG</sequence>
<reference evidence="1" key="1">
    <citation type="submission" date="2012-01" db="EMBL/GenBank/DDBJ databases">
        <authorList>
            <person name="Summers A.O."/>
            <person name="Wireman J."/>
        </authorList>
    </citation>
    <scope>NUCLEOTIDE SEQUENCE</scope>
    <source>
        <strain evidence="1">14</strain>
        <plasmid evidence="1">p14-120</plasmid>
    </source>
</reference>
<organism evidence="1">
    <name type="scientific">Salmonella sp. 14</name>
    <dbReference type="NCBI Taxonomy" id="1179812"/>
    <lineage>
        <taxon>Bacteria</taxon>
        <taxon>Pseudomonadati</taxon>
        <taxon>Pseudomonadota</taxon>
        <taxon>Gammaproteobacteria</taxon>
        <taxon>Enterobacterales</taxon>
        <taxon>Enterobacteriaceae</taxon>
        <taxon>Salmonella</taxon>
    </lineage>
</organism>
<proteinExistence type="predicted"/>
<protein>
    <submittedName>
        <fullName evidence="1">Uncharacterized protein</fullName>
    </submittedName>
</protein>
<geneLocation type="plasmid" evidence="1">
    <name>p14-120</name>
</geneLocation>
<dbReference type="AlphaFoldDB" id="I3W381"/>
<keyword evidence="1" id="KW-0614">Plasmid</keyword>
<name>I3W381_9ENTR</name>
<evidence type="ECO:0000313" key="1">
    <source>
        <dbReference type="EMBL" id="AFK90058.1"/>
    </source>
</evidence>